<dbReference type="FunFam" id="3.40.640.10:FF:000006">
    <property type="entry name" value="5-aminolevulinate synthase, mitochondrial"/>
    <property type="match status" value="1"/>
</dbReference>
<evidence type="ECO:0000256" key="5">
    <source>
        <dbReference type="ARBA" id="ARBA00022679"/>
    </source>
</evidence>
<evidence type="ECO:0000256" key="9">
    <source>
        <dbReference type="ARBA" id="ARBA00047654"/>
    </source>
</evidence>
<dbReference type="InterPro" id="IPR015422">
    <property type="entry name" value="PyrdxlP-dep_Trfase_small"/>
</dbReference>
<dbReference type="InterPro" id="IPR050087">
    <property type="entry name" value="AON_synthase_class-II"/>
</dbReference>
<keyword evidence="11" id="KW-0496">Mitochondrion</keyword>
<dbReference type="InterPro" id="IPR004839">
    <property type="entry name" value="Aminotransferase_I/II_large"/>
</dbReference>
<dbReference type="NCBIfam" id="TIGR01821">
    <property type="entry name" value="5aminolev_synth"/>
    <property type="match status" value="1"/>
</dbReference>
<dbReference type="Gene3D" id="3.40.640.10">
    <property type="entry name" value="Type I PLP-dependent aspartate aminotransferase-like (Major domain)"/>
    <property type="match status" value="1"/>
</dbReference>
<accession>A0A9P4R4T5</accession>
<keyword evidence="15" id="KW-1185">Reference proteome</keyword>
<dbReference type="Proteomes" id="UP000799444">
    <property type="component" value="Unassembled WGS sequence"/>
</dbReference>
<dbReference type="GO" id="GO:0006782">
    <property type="term" value="P:protoporphyrinogen IX biosynthetic process"/>
    <property type="evidence" value="ECO:0007669"/>
    <property type="project" value="UniProtKB-UniRule"/>
</dbReference>
<dbReference type="SUPFAM" id="SSF53383">
    <property type="entry name" value="PLP-dependent transferases"/>
    <property type="match status" value="1"/>
</dbReference>
<dbReference type="InterPro" id="IPR010961">
    <property type="entry name" value="4pyrrol_synth_NH2levulA_synth"/>
</dbReference>
<keyword evidence="8 11" id="KW-0012">Acyltransferase</keyword>
<organism evidence="14 15">
    <name type="scientific">Polyplosphaeria fusca</name>
    <dbReference type="NCBI Taxonomy" id="682080"/>
    <lineage>
        <taxon>Eukaryota</taxon>
        <taxon>Fungi</taxon>
        <taxon>Dikarya</taxon>
        <taxon>Ascomycota</taxon>
        <taxon>Pezizomycotina</taxon>
        <taxon>Dothideomycetes</taxon>
        <taxon>Pleosporomycetidae</taxon>
        <taxon>Pleosporales</taxon>
        <taxon>Tetraplosphaeriaceae</taxon>
        <taxon>Polyplosphaeria</taxon>
    </lineage>
</organism>
<comment type="cofactor">
    <cofactor evidence="1 10">
        <name>pyridoxal 5'-phosphate</name>
        <dbReference type="ChEBI" id="CHEBI:597326"/>
    </cofactor>
</comment>
<evidence type="ECO:0000256" key="2">
    <source>
        <dbReference type="ARBA" id="ARBA00003076"/>
    </source>
</evidence>
<dbReference type="InterPro" id="IPR015421">
    <property type="entry name" value="PyrdxlP-dep_Trfase_major"/>
</dbReference>
<evidence type="ECO:0000259" key="13">
    <source>
        <dbReference type="Pfam" id="PF00155"/>
    </source>
</evidence>
<dbReference type="PANTHER" id="PTHR13693">
    <property type="entry name" value="CLASS II AMINOTRANSFERASE/8-AMINO-7-OXONONANOATE SYNTHASE"/>
    <property type="match status" value="1"/>
</dbReference>
<evidence type="ECO:0000313" key="15">
    <source>
        <dbReference type="Proteomes" id="UP000799444"/>
    </source>
</evidence>
<dbReference type="CDD" id="cd06454">
    <property type="entry name" value="KBL_like"/>
    <property type="match status" value="1"/>
</dbReference>
<proteinExistence type="inferred from homology"/>
<dbReference type="Pfam" id="PF00155">
    <property type="entry name" value="Aminotran_1_2"/>
    <property type="match status" value="1"/>
</dbReference>
<evidence type="ECO:0000313" key="14">
    <source>
        <dbReference type="EMBL" id="KAF2736946.1"/>
    </source>
</evidence>
<feature type="domain" description="Aminotransferase class I/classII large" evidence="13">
    <location>
        <begin position="181"/>
        <end position="537"/>
    </location>
</feature>
<evidence type="ECO:0000256" key="11">
    <source>
        <dbReference type="RuleBase" id="RU910713"/>
    </source>
</evidence>
<comment type="caution">
    <text evidence="14">The sequence shown here is derived from an EMBL/GenBank/DDBJ whole genome shotgun (WGS) entry which is preliminary data.</text>
</comment>
<gene>
    <name evidence="14" type="ORF">EJ04DRAFT_488954</name>
</gene>
<dbReference type="EMBL" id="ML996120">
    <property type="protein sequence ID" value="KAF2736946.1"/>
    <property type="molecule type" value="Genomic_DNA"/>
</dbReference>
<keyword evidence="5 11" id="KW-0808">Transferase</keyword>
<keyword evidence="6 10" id="KW-0663">Pyridoxal phosphate</keyword>
<evidence type="ECO:0000256" key="4">
    <source>
        <dbReference type="ARBA" id="ARBA00008392"/>
    </source>
</evidence>
<evidence type="ECO:0000256" key="8">
    <source>
        <dbReference type="ARBA" id="ARBA00023315"/>
    </source>
</evidence>
<evidence type="ECO:0000256" key="7">
    <source>
        <dbReference type="ARBA" id="ARBA00023133"/>
    </source>
</evidence>
<dbReference type="EC" id="2.3.1.37" evidence="11"/>
<evidence type="ECO:0000256" key="1">
    <source>
        <dbReference type="ARBA" id="ARBA00001933"/>
    </source>
</evidence>
<dbReference type="PANTHER" id="PTHR13693:SF102">
    <property type="entry name" value="2-AMINO-3-KETOBUTYRATE COENZYME A LIGASE, MITOCHONDRIAL"/>
    <property type="match status" value="1"/>
</dbReference>
<sequence>MESLLRQSRSMCPFLMKTSPATLRSLSTATSHNVSPGGGSMSNLQVLARRCPVMGKALAVQSARHGNSALAGAFGGSRAYHSRGNRARLHTSSPKEAQAVDIENLRAKQVPFPAKAKPPPTSQPTKVGVPPAPTTAKFDYEAFYDNELDKKHKDKSYRYFNNINRLAQEFPRAHMASKEDKVTVWCSNDYLGMGANPHVLKTMHETLDNYGAGAGGTRNISGHNQHAVGLEGTIADLHAKEAALVFSSCYVANDATLATLGSKLPNCVILSDSLNHASMIQGIRHSGAKKLVFKHNDIADLEAKLASIPPEHPKIIAFESVYSMCGSIGPIEKICDLAEKYGALTFLDEVHAVGMYGPHGAGVAEHLDYEAHLAGTPKGTVMDRIDIITGTLGKAYGCVGGYIAGSAKLVDSIRSLAPGFIFTTSLPPATMAGAKSAIEYQANYQGDRRLQQLHTRVVKESLNAKDIPVIPNPSHIVPVLVGNAEVAKKASDLLLENWGIYVQAINYPTVPVGQERLRITPTPGHVREYRDHLVKAFDSVWKELDIKRTSDWAAQGGFIGVGEAGKEEETPLWTDQQLEVGTVLKEMKAGQDAVSILESILEKEHSATARAVSAAA</sequence>
<comment type="catalytic activity">
    <reaction evidence="9 11">
        <text>succinyl-CoA + glycine + H(+) = 5-aminolevulinate + CO2 + CoA</text>
        <dbReference type="Rhea" id="RHEA:12921"/>
        <dbReference type="ChEBI" id="CHEBI:15378"/>
        <dbReference type="ChEBI" id="CHEBI:16526"/>
        <dbReference type="ChEBI" id="CHEBI:57287"/>
        <dbReference type="ChEBI" id="CHEBI:57292"/>
        <dbReference type="ChEBI" id="CHEBI:57305"/>
        <dbReference type="ChEBI" id="CHEBI:356416"/>
        <dbReference type="EC" id="2.3.1.37"/>
    </reaction>
</comment>
<evidence type="ECO:0000256" key="10">
    <source>
        <dbReference type="RuleBase" id="RU003693"/>
    </source>
</evidence>
<dbReference type="InterPro" id="IPR001917">
    <property type="entry name" value="Aminotrans_II_pyridoxalP_BS"/>
</dbReference>
<dbReference type="GO" id="GO:0030170">
    <property type="term" value="F:pyridoxal phosphate binding"/>
    <property type="evidence" value="ECO:0007669"/>
    <property type="project" value="UniProtKB-UniRule"/>
</dbReference>
<dbReference type="InterPro" id="IPR015424">
    <property type="entry name" value="PyrdxlP-dep_Trfase"/>
</dbReference>
<dbReference type="OrthoDB" id="10263824at2759"/>
<comment type="pathway">
    <text evidence="3 11">Porphyrin-containing compound metabolism; protoporphyrin-IX biosynthesis; 5-aminolevulinate from glycine: step 1/1.</text>
</comment>
<protein>
    <recommendedName>
        <fullName evidence="11">5-aminolevulinate synthase</fullName>
        <ecNumber evidence="11">2.3.1.37</ecNumber>
    </recommendedName>
    <alternativeName>
        <fullName evidence="11">5-aminolevulinic acid synthase</fullName>
    </alternativeName>
    <alternativeName>
        <fullName evidence="11">Delta-ALA synthase</fullName>
    </alternativeName>
    <alternativeName>
        <fullName evidence="11">Delta-aminolevulinate synthase</fullName>
    </alternativeName>
</protein>
<feature type="region of interest" description="Disordered" evidence="12">
    <location>
        <begin position="113"/>
        <end position="132"/>
    </location>
</feature>
<reference evidence="14" key="1">
    <citation type="journal article" date="2020" name="Stud. Mycol.">
        <title>101 Dothideomycetes genomes: a test case for predicting lifestyles and emergence of pathogens.</title>
        <authorList>
            <person name="Haridas S."/>
            <person name="Albert R."/>
            <person name="Binder M."/>
            <person name="Bloem J."/>
            <person name="Labutti K."/>
            <person name="Salamov A."/>
            <person name="Andreopoulos B."/>
            <person name="Baker S."/>
            <person name="Barry K."/>
            <person name="Bills G."/>
            <person name="Bluhm B."/>
            <person name="Cannon C."/>
            <person name="Castanera R."/>
            <person name="Culley D."/>
            <person name="Daum C."/>
            <person name="Ezra D."/>
            <person name="Gonzalez J."/>
            <person name="Henrissat B."/>
            <person name="Kuo A."/>
            <person name="Liang C."/>
            <person name="Lipzen A."/>
            <person name="Lutzoni F."/>
            <person name="Magnuson J."/>
            <person name="Mondo S."/>
            <person name="Nolan M."/>
            <person name="Ohm R."/>
            <person name="Pangilinan J."/>
            <person name="Park H.-J."/>
            <person name="Ramirez L."/>
            <person name="Alfaro M."/>
            <person name="Sun H."/>
            <person name="Tritt A."/>
            <person name="Yoshinaga Y."/>
            <person name="Zwiers L.-H."/>
            <person name="Turgeon B."/>
            <person name="Goodwin S."/>
            <person name="Spatafora J."/>
            <person name="Crous P."/>
            <person name="Grigoriev I."/>
        </authorList>
    </citation>
    <scope>NUCLEOTIDE SEQUENCE</scope>
    <source>
        <strain evidence="14">CBS 125425</strain>
    </source>
</reference>
<dbReference type="GO" id="GO:0005759">
    <property type="term" value="C:mitochondrial matrix"/>
    <property type="evidence" value="ECO:0007669"/>
    <property type="project" value="UniProtKB-SubCell"/>
</dbReference>
<name>A0A9P4R4T5_9PLEO</name>
<dbReference type="GO" id="GO:0003870">
    <property type="term" value="F:5-aminolevulinate synthase activity"/>
    <property type="evidence" value="ECO:0007669"/>
    <property type="project" value="UniProtKB-EC"/>
</dbReference>
<dbReference type="PROSITE" id="PS00599">
    <property type="entry name" value="AA_TRANSFER_CLASS_2"/>
    <property type="match status" value="1"/>
</dbReference>
<comment type="similarity">
    <text evidence="4 10">Belongs to the class-II pyridoxal-phosphate-dependent aminotransferase family.</text>
</comment>
<evidence type="ECO:0000256" key="6">
    <source>
        <dbReference type="ARBA" id="ARBA00022898"/>
    </source>
</evidence>
<evidence type="ECO:0000256" key="3">
    <source>
        <dbReference type="ARBA" id="ARBA00005029"/>
    </source>
</evidence>
<evidence type="ECO:0000256" key="12">
    <source>
        <dbReference type="SAM" id="MobiDB-lite"/>
    </source>
</evidence>
<comment type="subcellular location">
    <subcellularLocation>
        <location evidence="11">Mitochondrion matrix</location>
    </subcellularLocation>
</comment>
<dbReference type="AlphaFoldDB" id="A0A9P4R4T5"/>
<comment type="function">
    <text evidence="2">Catalyzes the synthesis of 5-aminolevulinate (ALA) from succinyl-CoA and glycine, the first and rate-limiting step in heme biosynthesis.</text>
</comment>
<dbReference type="Gene3D" id="3.90.1150.10">
    <property type="entry name" value="Aspartate Aminotransferase, domain 1"/>
    <property type="match status" value="1"/>
</dbReference>
<keyword evidence="7 11" id="KW-0350">Heme biosynthesis</keyword>